<dbReference type="InterPro" id="IPR036388">
    <property type="entry name" value="WH-like_DNA-bd_sf"/>
</dbReference>
<dbReference type="Proteomes" id="UP000274391">
    <property type="component" value="Unassembled WGS sequence"/>
</dbReference>
<evidence type="ECO:0000259" key="2">
    <source>
        <dbReference type="Pfam" id="PF02481"/>
    </source>
</evidence>
<comment type="caution">
    <text evidence="4">The sequence shown here is derived from an EMBL/GenBank/DDBJ whole genome shotgun (WGS) entry which is preliminary data.</text>
</comment>
<protein>
    <submittedName>
        <fullName evidence="4">DNA-protecting protein DprA</fullName>
    </submittedName>
</protein>
<organism evidence="4 5">
    <name type="scientific">Gulosibacter macacae</name>
    <dbReference type="NCBI Taxonomy" id="2488791"/>
    <lineage>
        <taxon>Bacteria</taxon>
        <taxon>Bacillati</taxon>
        <taxon>Actinomycetota</taxon>
        <taxon>Actinomycetes</taxon>
        <taxon>Micrococcales</taxon>
        <taxon>Microbacteriaceae</taxon>
        <taxon>Gulosibacter</taxon>
    </lineage>
</organism>
<evidence type="ECO:0000313" key="5">
    <source>
        <dbReference type="Proteomes" id="UP000274391"/>
    </source>
</evidence>
<gene>
    <name evidence="4" type="primary">dprA</name>
    <name evidence="4" type="ORF">EG850_10245</name>
</gene>
<dbReference type="Gene3D" id="1.10.10.10">
    <property type="entry name" value="Winged helix-like DNA-binding domain superfamily/Winged helix DNA-binding domain"/>
    <property type="match status" value="1"/>
</dbReference>
<dbReference type="Pfam" id="PF17782">
    <property type="entry name" value="WHD_DprA"/>
    <property type="match status" value="1"/>
</dbReference>
<dbReference type="Gene3D" id="3.40.50.450">
    <property type="match status" value="1"/>
</dbReference>
<dbReference type="AlphaFoldDB" id="A0A3P3VTG1"/>
<dbReference type="GO" id="GO:0009294">
    <property type="term" value="P:DNA-mediated transformation"/>
    <property type="evidence" value="ECO:0007669"/>
    <property type="project" value="InterPro"/>
</dbReference>
<dbReference type="NCBIfam" id="TIGR00732">
    <property type="entry name" value="dprA"/>
    <property type="match status" value="1"/>
</dbReference>
<proteinExistence type="inferred from homology"/>
<evidence type="ECO:0000313" key="4">
    <source>
        <dbReference type="EMBL" id="RRJ86091.1"/>
    </source>
</evidence>
<sequence>MTEFATYPHPTSDDYLLDLIAPLRDQDAGLNAETALAAFTRAAWTGVSEPGDRHAGAVIAALGPEAIFALTAGAEREVLERIEAAGLVEVVSDPSEWRAALDRWRPRHDLERAAQDCRNAAKLGLRLLIPGDADWPEQLGDLGDRAPHALWVRGKVAALGACAQSVALVGARACTDYGQRVTGDLAAGAVDRGFAIVSGGAYGVDAMAHRAALASAGATVAVCAGGVDRLYPSGNHELFMRLIERGAMISELPVGQAPQRWRFVQRNRLIAALSQVTVVVEAGQRSGALHTARDALEIGRGVGAVPGPVTSAASMGCHDLLRGGLAELITSPDELAQLWREHTAPAGWAGGEEITMPLFTLAARPSDHAVRVRDALGVRSWRGVDELAARAGLTASQVRAALTELDLAGEAVESAGRWRRS</sequence>
<dbReference type="RefSeq" id="WP_124973132.1">
    <property type="nucleotide sequence ID" value="NZ_RQVS01000012.1"/>
</dbReference>
<evidence type="ECO:0000256" key="1">
    <source>
        <dbReference type="ARBA" id="ARBA00006525"/>
    </source>
</evidence>
<evidence type="ECO:0000259" key="3">
    <source>
        <dbReference type="Pfam" id="PF17782"/>
    </source>
</evidence>
<accession>A0A3P3VTG1</accession>
<keyword evidence="5" id="KW-1185">Reference proteome</keyword>
<dbReference type="EMBL" id="RQVS01000012">
    <property type="protein sequence ID" value="RRJ86091.1"/>
    <property type="molecule type" value="Genomic_DNA"/>
</dbReference>
<dbReference type="Pfam" id="PF02481">
    <property type="entry name" value="DNA_processg_A"/>
    <property type="match status" value="1"/>
</dbReference>
<dbReference type="PANTHER" id="PTHR43022">
    <property type="entry name" value="PROTEIN SMF"/>
    <property type="match status" value="1"/>
</dbReference>
<dbReference type="InterPro" id="IPR041614">
    <property type="entry name" value="DprA_WH"/>
</dbReference>
<dbReference type="PANTHER" id="PTHR43022:SF1">
    <property type="entry name" value="PROTEIN SMF"/>
    <property type="match status" value="1"/>
</dbReference>
<dbReference type="InterPro" id="IPR057666">
    <property type="entry name" value="DrpA_SLOG"/>
</dbReference>
<feature type="domain" description="DprA winged helix" evidence="3">
    <location>
        <begin position="363"/>
        <end position="416"/>
    </location>
</feature>
<dbReference type="SUPFAM" id="SSF102405">
    <property type="entry name" value="MCP/YpsA-like"/>
    <property type="match status" value="1"/>
</dbReference>
<dbReference type="InterPro" id="IPR003488">
    <property type="entry name" value="DprA"/>
</dbReference>
<name>A0A3P3VTG1_9MICO</name>
<comment type="similarity">
    <text evidence="1">Belongs to the DprA/Smf family.</text>
</comment>
<feature type="domain" description="Smf/DprA SLOG" evidence="2">
    <location>
        <begin position="127"/>
        <end position="337"/>
    </location>
</feature>
<dbReference type="OrthoDB" id="9785707at2"/>
<reference evidence="4 5" key="1">
    <citation type="submission" date="2018-11" db="EMBL/GenBank/DDBJ databases">
        <title>YIM 102482-1 draft genome.</title>
        <authorList>
            <person name="Li G."/>
            <person name="Jiang Y."/>
        </authorList>
    </citation>
    <scope>NUCLEOTIDE SEQUENCE [LARGE SCALE GENOMIC DNA]</scope>
    <source>
        <strain evidence="4 5">YIM 102482-1</strain>
    </source>
</reference>